<gene>
    <name evidence="1" type="primary">AlNc14C48G3834</name>
    <name evidence="1" type="ORF">ALNC14_044380</name>
</gene>
<dbReference type="AlphaFoldDB" id="F0WAX3"/>
<dbReference type="HOGENOM" id="CLU_3225700_0_0_1"/>
<reference evidence="1" key="1">
    <citation type="journal article" date="2011" name="PLoS Biol.">
        <title>Gene gain and loss during evolution of obligate parasitism in the white rust pathogen of Arabidopsis thaliana.</title>
        <authorList>
            <person name="Kemen E."/>
            <person name="Gardiner A."/>
            <person name="Schultz-Larsen T."/>
            <person name="Kemen A.C."/>
            <person name="Balmuth A.L."/>
            <person name="Robert-Seilaniantz A."/>
            <person name="Bailey K."/>
            <person name="Holub E."/>
            <person name="Studholme D.J."/>
            <person name="Maclean D."/>
            <person name="Jones J.D."/>
        </authorList>
    </citation>
    <scope>NUCLEOTIDE SEQUENCE</scope>
</reference>
<accession>F0WAX3</accession>
<reference evidence="1" key="2">
    <citation type="submission" date="2011-02" db="EMBL/GenBank/DDBJ databases">
        <authorList>
            <person name="MacLean D."/>
        </authorList>
    </citation>
    <scope>NUCLEOTIDE SEQUENCE</scope>
</reference>
<organism evidence="1">
    <name type="scientific">Albugo laibachii Nc14</name>
    <dbReference type="NCBI Taxonomy" id="890382"/>
    <lineage>
        <taxon>Eukaryota</taxon>
        <taxon>Sar</taxon>
        <taxon>Stramenopiles</taxon>
        <taxon>Oomycota</taxon>
        <taxon>Peronosporomycetes</taxon>
        <taxon>Albuginales</taxon>
        <taxon>Albuginaceae</taxon>
        <taxon>Albugo</taxon>
    </lineage>
</organism>
<evidence type="ECO:0000313" key="1">
    <source>
        <dbReference type="EMBL" id="CCA18295.1"/>
    </source>
</evidence>
<dbReference type="EMBL" id="FR824093">
    <property type="protein sequence ID" value="CCA18295.1"/>
    <property type="molecule type" value="Genomic_DNA"/>
</dbReference>
<sequence>MPLSTTHSAWLAPQRLLGRLFFLVIMREIKNNKYHRMTHQQSRP</sequence>
<proteinExistence type="predicted"/>
<name>F0WAX3_9STRA</name>
<protein>
    <submittedName>
        <fullName evidence="1">AlNc14C48G3834 protein</fullName>
    </submittedName>
</protein>